<protein>
    <submittedName>
        <fullName evidence="2">Uncharacterized protein</fullName>
    </submittedName>
</protein>
<accession>A0A9P4HM87</accession>
<gene>
    <name evidence="2" type="ORF">EK21DRAFT_106216</name>
</gene>
<evidence type="ECO:0000256" key="1">
    <source>
        <dbReference type="SAM" id="MobiDB-lite"/>
    </source>
</evidence>
<dbReference type="OrthoDB" id="10639856at2759"/>
<dbReference type="Proteomes" id="UP000799777">
    <property type="component" value="Unassembled WGS sequence"/>
</dbReference>
<reference evidence="2" key="1">
    <citation type="journal article" date="2020" name="Stud. Mycol.">
        <title>101 Dothideomycetes genomes: a test case for predicting lifestyles and emergence of pathogens.</title>
        <authorList>
            <person name="Haridas S."/>
            <person name="Albert R."/>
            <person name="Binder M."/>
            <person name="Bloem J."/>
            <person name="Labutti K."/>
            <person name="Salamov A."/>
            <person name="Andreopoulos B."/>
            <person name="Baker S."/>
            <person name="Barry K."/>
            <person name="Bills G."/>
            <person name="Bluhm B."/>
            <person name="Cannon C."/>
            <person name="Castanera R."/>
            <person name="Culley D."/>
            <person name="Daum C."/>
            <person name="Ezra D."/>
            <person name="Gonzalez J."/>
            <person name="Henrissat B."/>
            <person name="Kuo A."/>
            <person name="Liang C."/>
            <person name="Lipzen A."/>
            <person name="Lutzoni F."/>
            <person name="Magnuson J."/>
            <person name="Mondo S."/>
            <person name="Nolan M."/>
            <person name="Ohm R."/>
            <person name="Pangilinan J."/>
            <person name="Park H.-J."/>
            <person name="Ramirez L."/>
            <person name="Alfaro M."/>
            <person name="Sun H."/>
            <person name="Tritt A."/>
            <person name="Yoshinaga Y."/>
            <person name="Zwiers L.-H."/>
            <person name="Turgeon B."/>
            <person name="Goodwin S."/>
            <person name="Spatafora J."/>
            <person name="Crous P."/>
            <person name="Grigoriev I."/>
        </authorList>
    </citation>
    <scope>NUCLEOTIDE SEQUENCE</scope>
    <source>
        <strain evidence="2">CBS 110217</strain>
    </source>
</reference>
<dbReference type="EMBL" id="ML978155">
    <property type="protein sequence ID" value="KAF2036110.1"/>
    <property type="molecule type" value="Genomic_DNA"/>
</dbReference>
<evidence type="ECO:0000313" key="3">
    <source>
        <dbReference type="Proteomes" id="UP000799777"/>
    </source>
</evidence>
<name>A0A9P4HM87_9PLEO</name>
<feature type="compositionally biased region" description="Gly residues" evidence="1">
    <location>
        <begin position="117"/>
        <end position="126"/>
    </location>
</feature>
<feature type="compositionally biased region" description="Polar residues" evidence="1">
    <location>
        <begin position="10"/>
        <end position="20"/>
    </location>
</feature>
<sequence length="169" mass="18299">MAANDYSAAHPQTTSANAPQQYKFPADYRTASTSYEPYRRRAASNSYDSSTDRGFLHPSSHNGPVLKKSKSERAIKFVEKQVKKQIDKKLHRSGLGGQGKEYQDQFIEGTGQDSSGNSGGEYGYGDSSGGYGFDQCNLGDDNGGNFDWAGSAGDASGWFGDLDLENPKE</sequence>
<comment type="caution">
    <text evidence="2">The sequence shown here is derived from an EMBL/GenBank/DDBJ whole genome shotgun (WGS) entry which is preliminary data.</text>
</comment>
<evidence type="ECO:0000313" key="2">
    <source>
        <dbReference type="EMBL" id="KAF2036110.1"/>
    </source>
</evidence>
<feature type="region of interest" description="Disordered" evidence="1">
    <location>
        <begin position="86"/>
        <end position="126"/>
    </location>
</feature>
<proteinExistence type="predicted"/>
<dbReference type="AlphaFoldDB" id="A0A9P4HM87"/>
<organism evidence="2 3">
    <name type="scientific">Setomelanomma holmii</name>
    <dbReference type="NCBI Taxonomy" id="210430"/>
    <lineage>
        <taxon>Eukaryota</taxon>
        <taxon>Fungi</taxon>
        <taxon>Dikarya</taxon>
        <taxon>Ascomycota</taxon>
        <taxon>Pezizomycotina</taxon>
        <taxon>Dothideomycetes</taxon>
        <taxon>Pleosporomycetidae</taxon>
        <taxon>Pleosporales</taxon>
        <taxon>Pleosporineae</taxon>
        <taxon>Phaeosphaeriaceae</taxon>
        <taxon>Setomelanomma</taxon>
    </lineage>
</organism>
<feature type="region of interest" description="Disordered" evidence="1">
    <location>
        <begin position="1"/>
        <end position="72"/>
    </location>
</feature>
<keyword evidence="3" id="KW-1185">Reference proteome</keyword>